<dbReference type="OMA" id="IWCPHPG"/>
<dbReference type="SFLD" id="SFLDS00003">
    <property type="entry name" value="Haloacid_Dehalogenase"/>
    <property type="match status" value="1"/>
</dbReference>
<feature type="compositionally biased region" description="Low complexity" evidence="13">
    <location>
        <begin position="42"/>
        <end position="59"/>
    </location>
</feature>
<evidence type="ECO:0000313" key="15">
    <source>
        <dbReference type="Proteomes" id="UP000694409"/>
    </source>
</evidence>
<keyword evidence="3" id="KW-0479">Metal-binding</keyword>
<evidence type="ECO:0000256" key="7">
    <source>
        <dbReference type="ARBA" id="ARBA00056605"/>
    </source>
</evidence>
<evidence type="ECO:0000256" key="3">
    <source>
        <dbReference type="ARBA" id="ARBA00022723"/>
    </source>
</evidence>
<keyword evidence="4" id="KW-0378">Hydrolase</keyword>
<evidence type="ECO:0000256" key="4">
    <source>
        <dbReference type="ARBA" id="ARBA00022801"/>
    </source>
</evidence>
<dbReference type="InterPro" id="IPR041492">
    <property type="entry name" value="HAD_2"/>
</dbReference>
<feature type="region of interest" description="Disordered" evidence="13">
    <location>
        <begin position="32"/>
        <end position="78"/>
    </location>
</feature>
<reference evidence="14" key="1">
    <citation type="submission" date="2025-08" db="UniProtKB">
        <authorList>
            <consortium name="Ensembl"/>
        </authorList>
    </citation>
    <scope>IDENTIFICATION</scope>
</reference>
<evidence type="ECO:0000256" key="2">
    <source>
        <dbReference type="ARBA" id="ARBA00006171"/>
    </source>
</evidence>
<dbReference type="InterPro" id="IPR045228">
    <property type="entry name" value="Gpp1/Gpp2-like"/>
</dbReference>
<dbReference type="OrthoDB" id="40579at2759"/>
<dbReference type="Gene3D" id="3.40.50.1000">
    <property type="entry name" value="HAD superfamily/HAD-like"/>
    <property type="match status" value="1"/>
</dbReference>
<evidence type="ECO:0000256" key="10">
    <source>
        <dbReference type="ARBA" id="ARBA00075025"/>
    </source>
</evidence>
<dbReference type="FunFam" id="1.10.150.240:FF:000001">
    <property type="entry name" value="Haloacid dehalogenase-like hydrolase domain"/>
    <property type="match status" value="1"/>
</dbReference>
<comment type="catalytic activity">
    <reaction evidence="6">
        <text>psi-UMP + H2O = pseudouridine + phosphate</text>
        <dbReference type="Rhea" id="RHEA:10944"/>
        <dbReference type="ChEBI" id="CHEBI:15377"/>
        <dbReference type="ChEBI" id="CHEBI:17802"/>
        <dbReference type="ChEBI" id="CHEBI:43474"/>
        <dbReference type="ChEBI" id="CHEBI:58380"/>
        <dbReference type="EC" id="3.1.3.96"/>
    </reaction>
</comment>
<dbReference type="InterPro" id="IPR023214">
    <property type="entry name" value="HAD_sf"/>
</dbReference>
<reference evidence="14" key="2">
    <citation type="submission" date="2025-09" db="UniProtKB">
        <authorList>
            <consortium name="Ensembl"/>
        </authorList>
    </citation>
    <scope>IDENTIFICATION</scope>
</reference>
<evidence type="ECO:0000256" key="1">
    <source>
        <dbReference type="ARBA" id="ARBA00001946"/>
    </source>
</evidence>
<dbReference type="GeneTree" id="ENSGT00390000014753"/>
<protein>
    <recommendedName>
        <fullName evidence="9">Pseudouridine-5'-phosphatase</fullName>
        <ecNumber evidence="8">3.1.3.96</ecNumber>
    </recommendedName>
    <alternativeName>
        <fullName evidence="10">Haloacid dehalogenase-like hydrolase domain-containing protein 1</fullName>
    </alternativeName>
    <alternativeName>
        <fullName evidence="11">Haloacid dehalogenase-like hydrolase domain-containing protein 1A</fullName>
    </alternativeName>
    <alternativeName>
        <fullName evidence="12">Pseudouridine-5'-monophosphatase</fullName>
    </alternativeName>
</protein>
<name>A0A8C9MPU7_SERCA</name>
<dbReference type="Gene3D" id="1.10.150.240">
    <property type="entry name" value="Putative phosphatase, domain 2"/>
    <property type="match status" value="1"/>
</dbReference>
<dbReference type="Pfam" id="PF13419">
    <property type="entry name" value="HAD_2"/>
    <property type="match status" value="1"/>
</dbReference>
<dbReference type="GO" id="GO:0046872">
    <property type="term" value="F:metal ion binding"/>
    <property type="evidence" value="ECO:0007669"/>
    <property type="project" value="UniProtKB-KW"/>
</dbReference>
<feature type="compositionally biased region" description="Basic and acidic residues" evidence="13">
    <location>
        <begin position="32"/>
        <end position="41"/>
    </location>
</feature>
<dbReference type="PANTHER" id="PTHR18901:SF38">
    <property type="entry name" value="PSEUDOURIDINE-5'-PHOSPHATASE"/>
    <property type="match status" value="1"/>
</dbReference>
<sequence length="325" mass="36091">MFPERETPQPLWARSAVLQDKRPQEEKWTLLKRQNKLEQRSGRPGPARPAPGAAINRRPSPTSPLGFRPGQSRTARAPSASAPAALRLLCLAMAASSSAAALRPVTHLIFDMDGLLLDTEILYSKVYEEICGRYGKSYSWDVKSRVLGRQAPEAAGIIRDLLDLPITKEELFNESKTMLEKMFHTAGLMPGVSKLIHHLHKHKIPIGVCTSSSVSSFEIKTSRHKDFFSLFHHIVLGEDPELKRGKPHPDPFLLCAKRFEPPAPPEKCLVFEDSPQGVQGARAAGMQAVMIPDENLGPDFKKEATLVLKSMEDFKPELFGLPAYD</sequence>
<gene>
    <name evidence="14" type="primary">PUDP</name>
</gene>
<proteinExistence type="inferred from homology"/>
<dbReference type="GO" id="GO:1990738">
    <property type="term" value="F:pseudouridine 5'-phosphatase activity"/>
    <property type="evidence" value="ECO:0007669"/>
    <property type="project" value="UniProtKB-EC"/>
</dbReference>
<evidence type="ECO:0000256" key="5">
    <source>
        <dbReference type="ARBA" id="ARBA00022842"/>
    </source>
</evidence>
<keyword evidence="5" id="KW-0460">Magnesium</keyword>
<dbReference type="InterPro" id="IPR036412">
    <property type="entry name" value="HAD-like_sf"/>
</dbReference>
<keyword evidence="15" id="KW-1185">Reference proteome</keyword>
<accession>A0A8C9MPU7</accession>
<dbReference type="SFLD" id="SFLDG01129">
    <property type="entry name" value="C1.5:_HAD__Beta-PGM__Phosphata"/>
    <property type="match status" value="1"/>
</dbReference>
<evidence type="ECO:0000313" key="14">
    <source>
        <dbReference type="Ensembl" id="ENSSCAP00000006669.1"/>
    </source>
</evidence>
<comment type="cofactor">
    <cofactor evidence="1">
        <name>Mg(2+)</name>
        <dbReference type="ChEBI" id="CHEBI:18420"/>
    </cofactor>
</comment>
<dbReference type="KEGG" id="scan:103812413"/>
<evidence type="ECO:0000256" key="9">
    <source>
        <dbReference type="ARBA" id="ARBA00070517"/>
    </source>
</evidence>
<dbReference type="EC" id="3.1.3.96" evidence="8"/>
<dbReference type="SUPFAM" id="SSF56784">
    <property type="entry name" value="HAD-like"/>
    <property type="match status" value="1"/>
</dbReference>
<dbReference type="Ensembl" id="ENSSCAT00000007606.1">
    <property type="protein sequence ID" value="ENSSCAP00000006669.1"/>
    <property type="gene ID" value="ENSSCAG00000005195.1"/>
</dbReference>
<evidence type="ECO:0000256" key="6">
    <source>
        <dbReference type="ARBA" id="ARBA00052504"/>
    </source>
</evidence>
<dbReference type="InterPro" id="IPR023198">
    <property type="entry name" value="PGP-like_dom2"/>
</dbReference>
<dbReference type="FunFam" id="3.40.50.1000:FF:000055">
    <property type="entry name" value="Haloacid dehalogenase-like hydrolase family protein"/>
    <property type="match status" value="1"/>
</dbReference>
<dbReference type="InterPro" id="IPR006439">
    <property type="entry name" value="HAD-SF_hydro_IA"/>
</dbReference>
<dbReference type="SFLD" id="SFLDG01135">
    <property type="entry name" value="C1.5.6:_HAD__Beta-PGM__Phospha"/>
    <property type="match status" value="1"/>
</dbReference>
<evidence type="ECO:0000256" key="13">
    <source>
        <dbReference type="SAM" id="MobiDB-lite"/>
    </source>
</evidence>
<organism evidence="14 15">
    <name type="scientific">Serinus canaria</name>
    <name type="common">Island canary</name>
    <name type="synonym">Fringilla canaria</name>
    <dbReference type="NCBI Taxonomy" id="9135"/>
    <lineage>
        <taxon>Eukaryota</taxon>
        <taxon>Metazoa</taxon>
        <taxon>Chordata</taxon>
        <taxon>Craniata</taxon>
        <taxon>Vertebrata</taxon>
        <taxon>Euteleostomi</taxon>
        <taxon>Archelosauria</taxon>
        <taxon>Archosauria</taxon>
        <taxon>Dinosauria</taxon>
        <taxon>Saurischia</taxon>
        <taxon>Theropoda</taxon>
        <taxon>Coelurosauria</taxon>
        <taxon>Aves</taxon>
        <taxon>Neognathae</taxon>
        <taxon>Neoaves</taxon>
        <taxon>Telluraves</taxon>
        <taxon>Australaves</taxon>
        <taxon>Passeriformes</taxon>
        <taxon>Passeroidea</taxon>
        <taxon>Fringillidae</taxon>
        <taxon>Carduelinae</taxon>
        <taxon>Serinus</taxon>
    </lineage>
</organism>
<dbReference type="PANTHER" id="PTHR18901">
    <property type="entry name" value="2-DEOXYGLUCOSE-6-PHOSPHATE PHOSPHATASE 2"/>
    <property type="match status" value="1"/>
</dbReference>
<dbReference type="GeneID" id="103812413"/>
<dbReference type="Proteomes" id="UP000694409">
    <property type="component" value="Unassembled WGS sequence"/>
</dbReference>
<evidence type="ECO:0000256" key="12">
    <source>
        <dbReference type="ARBA" id="ARBA00083904"/>
    </source>
</evidence>
<dbReference type="NCBIfam" id="TIGR01509">
    <property type="entry name" value="HAD-SF-IA-v3"/>
    <property type="match status" value="1"/>
</dbReference>
<dbReference type="CTD" id="8226"/>
<evidence type="ECO:0000256" key="8">
    <source>
        <dbReference type="ARBA" id="ARBA00066578"/>
    </source>
</evidence>
<comment type="similarity">
    <text evidence="2">Belongs to the HAD-like hydrolase superfamily. CbbY/CbbZ/Gph/YieH family.</text>
</comment>
<evidence type="ECO:0000256" key="11">
    <source>
        <dbReference type="ARBA" id="ARBA00075873"/>
    </source>
</evidence>
<comment type="function">
    <text evidence="7">Dephosphorylates pseudouridine 5'-phosphate, a potential intermediate in rRNA degradation. Pseudouridine is then excreted intact in urine.</text>
</comment>
<dbReference type="CDD" id="cd07529">
    <property type="entry name" value="HAD_AtGPP-like"/>
    <property type="match status" value="1"/>
</dbReference>
<dbReference type="AlphaFoldDB" id="A0A8C9MPU7"/>